<reference evidence="2 3" key="1">
    <citation type="journal article" date="2015" name="Nature">
        <title>rRNA introns, odd ribosomes, and small enigmatic genomes across a large radiation of phyla.</title>
        <authorList>
            <person name="Brown C.T."/>
            <person name="Hug L.A."/>
            <person name="Thomas B.C."/>
            <person name="Sharon I."/>
            <person name="Castelle C.J."/>
            <person name="Singh A."/>
            <person name="Wilkins M.J."/>
            <person name="Williams K.H."/>
            <person name="Banfield J.F."/>
        </authorList>
    </citation>
    <scope>NUCLEOTIDE SEQUENCE [LARGE SCALE GENOMIC DNA]</scope>
</reference>
<dbReference type="EMBL" id="LCQQ01000011">
    <property type="protein sequence ID" value="KKW21248.1"/>
    <property type="molecule type" value="Genomic_DNA"/>
</dbReference>
<name>A0A0G1WQX3_9BACT</name>
<keyword evidence="1" id="KW-1133">Transmembrane helix</keyword>
<evidence type="ECO:0000313" key="3">
    <source>
        <dbReference type="Proteomes" id="UP000034201"/>
    </source>
</evidence>
<accession>A0A0G1WQX3</accession>
<feature type="non-terminal residue" evidence="2">
    <location>
        <position position="101"/>
    </location>
</feature>
<comment type="caution">
    <text evidence="2">The sequence shown here is derived from an EMBL/GenBank/DDBJ whole genome shotgun (WGS) entry which is preliminary data.</text>
</comment>
<keyword evidence="1" id="KW-0812">Transmembrane</keyword>
<dbReference type="Gene3D" id="3.40.30.10">
    <property type="entry name" value="Glutaredoxin"/>
    <property type="match status" value="1"/>
</dbReference>
<evidence type="ECO:0000256" key="1">
    <source>
        <dbReference type="SAM" id="Phobius"/>
    </source>
</evidence>
<feature type="transmembrane region" description="Helical" evidence="1">
    <location>
        <begin position="20"/>
        <end position="39"/>
    </location>
</feature>
<dbReference type="AlphaFoldDB" id="A0A0G1WQX3"/>
<evidence type="ECO:0000313" key="2">
    <source>
        <dbReference type="EMBL" id="KKW21248.1"/>
    </source>
</evidence>
<organism evidence="2 3">
    <name type="scientific">Candidatus Adlerbacteria bacterium GW2011_GWC1_50_9</name>
    <dbReference type="NCBI Taxonomy" id="1618608"/>
    <lineage>
        <taxon>Bacteria</taxon>
        <taxon>Candidatus Adleribacteriota</taxon>
    </lineage>
</organism>
<protein>
    <submittedName>
        <fullName evidence="2">Uncharacterized protein</fullName>
    </submittedName>
</protein>
<keyword evidence="1" id="KW-0472">Membrane</keyword>
<dbReference type="Proteomes" id="UP000034201">
    <property type="component" value="Unassembled WGS sequence"/>
</dbReference>
<gene>
    <name evidence="2" type="ORF">UY61_C0011G0014</name>
</gene>
<sequence length="101" mass="10821">MRKFGREIEGSSFASAASTPLSILAAGVIIALAIVYSVAKSPERIPADRNIDERAAVQDIQDSGQQQAAPVKVNIRPISADDHIFGNKNAPVKIVEFSDME</sequence>
<proteinExistence type="predicted"/>